<dbReference type="Pfam" id="PF08666">
    <property type="entry name" value="SAF"/>
    <property type="match status" value="1"/>
</dbReference>
<evidence type="ECO:0000313" key="3">
    <source>
        <dbReference type="EMBL" id="MFC6866953.1"/>
    </source>
</evidence>
<sequence>MIGTRWLSALRHPRDWLRRRPITLSRHYATARKVVATALLATGALLAFAPDGRDAAHASPVVVTARDVATGTTLRAADLTVTRLPPSAVPTGALTTTDAAIGAMLAGSARTGEPLTDARIVDDGTTSLVGGDVDTAAADRDVDDAKSDEGTVPEASGEPADTATVPVRLSDAAITGLLRPGTRVDVITADDTSDEGHVLATDAPVVTVTAPDTSHGTSATAAPLVLIELPAETATQVAAASLRQPVTITLR</sequence>
<reference evidence="4" key="1">
    <citation type="journal article" date="2019" name="Int. J. Syst. Evol. Microbiol.">
        <title>The Global Catalogue of Microorganisms (GCM) 10K type strain sequencing project: providing services to taxonomists for standard genome sequencing and annotation.</title>
        <authorList>
            <consortium name="The Broad Institute Genomics Platform"/>
            <consortium name="The Broad Institute Genome Sequencing Center for Infectious Disease"/>
            <person name="Wu L."/>
            <person name="Ma J."/>
        </authorList>
    </citation>
    <scope>NUCLEOTIDE SEQUENCE [LARGE SCALE GENOMIC DNA]</scope>
    <source>
        <strain evidence="4">KCTC 32255</strain>
    </source>
</reference>
<evidence type="ECO:0000256" key="1">
    <source>
        <dbReference type="SAM" id="MobiDB-lite"/>
    </source>
</evidence>
<keyword evidence="4" id="KW-1185">Reference proteome</keyword>
<dbReference type="Proteomes" id="UP001596337">
    <property type="component" value="Unassembled WGS sequence"/>
</dbReference>
<feature type="domain" description="SAF" evidence="2">
    <location>
        <begin position="59"/>
        <end position="121"/>
    </location>
</feature>
<dbReference type="CDD" id="cd11614">
    <property type="entry name" value="SAF_CpaB_FlgA_like"/>
    <property type="match status" value="1"/>
</dbReference>
<dbReference type="RefSeq" id="WP_345390242.1">
    <property type="nucleotide sequence ID" value="NZ_BAABLA010000004.1"/>
</dbReference>
<gene>
    <name evidence="3" type="ORF">ACFQGD_07310</name>
</gene>
<dbReference type="Gene3D" id="3.90.1210.10">
    <property type="entry name" value="Antifreeze-like/N-acetylneuraminic acid synthase C-terminal domain"/>
    <property type="match status" value="1"/>
</dbReference>
<dbReference type="InterPro" id="IPR013974">
    <property type="entry name" value="SAF"/>
</dbReference>
<comment type="caution">
    <text evidence="3">The sequence shown here is derived from an EMBL/GenBank/DDBJ whole genome shotgun (WGS) entry which is preliminary data.</text>
</comment>
<proteinExistence type="predicted"/>
<dbReference type="SMART" id="SM00858">
    <property type="entry name" value="SAF"/>
    <property type="match status" value="1"/>
</dbReference>
<feature type="compositionally biased region" description="Basic and acidic residues" evidence="1">
    <location>
        <begin position="137"/>
        <end position="149"/>
    </location>
</feature>
<accession>A0ABW2BVS8</accession>
<feature type="region of interest" description="Disordered" evidence="1">
    <location>
        <begin position="131"/>
        <end position="162"/>
    </location>
</feature>
<evidence type="ECO:0000259" key="2">
    <source>
        <dbReference type="SMART" id="SM00858"/>
    </source>
</evidence>
<name>A0ABW2BVS8_9PSEU</name>
<protein>
    <submittedName>
        <fullName evidence="3">SAF domain-containing protein</fullName>
    </submittedName>
</protein>
<evidence type="ECO:0000313" key="4">
    <source>
        <dbReference type="Proteomes" id="UP001596337"/>
    </source>
</evidence>
<organism evidence="3 4">
    <name type="scientific">Haloechinothrix salitolerans</name>
    <dbReference type="NCBI Taxonomy" id="926830"/>
    <lineage>
        <taxon>Bacteria</taxon>
        <taxon>Bacillati</taxon>
        <taxon>Actinomycetota</taxon>
        <taxon>Actinomycetes</taxon>
        <taxon>Pseudonocardiales</taxon>
        <taxon>Pseudonocardiaceae</taxon>
        <taxon>Haloechinothrix</taxon>
    </lineage>
</organism>
<dbReference type="EMBL" id="JBHSXX010000001">
    <property type="protein sequence ID" value="MFC6866953.1"/>
    <property type="molecule type" value="Genomic_DNA"/>
</dbReference>